<reference evidence="2" key="1">
    <citation type="submission" date="2020-08" db="EMBL/GenBank/DDBJ databases">
        <title>Whole genome shotgun sequence of Polymorphospora rubra NBRC 101157.</title>
        <authorList>
            <person name="Komaki H."/>
            <person name="Tamura T."/>
        </authorList>
    </citation>
    <scope>NUCLEOTIDE SEQUENCE</scope>
    <source>
        <strain evidence="2">NBRC 101157</strain>
    </source>
</reference>
<protein>
    <recommendedName>
        <fullName evidence="4">DUF4175 domain-containing protein</fullName>
    </recommendedName>
</protein>
<sequence>MQNAHPLPARIAGWTGLVAHLATLVWYAASGLLAPGWAVLLLLLVWAGLLAVAIVLLRRRPAYVLLVPVVSALFWFGAISAGEAWLGWTG</sequence>
<feature type="transmembrane region" description="Helical" evidence="1">
    <location>
        <begin position="35"/>
        <end position="57"/>
    </location>
</feature>
<keyword evidence="1" id="KW-0812">Transmembrane</keyword>
<dbReference type="RefSeq" id="WP_212822086.1">
    <property type="nucleotide sequence ID" value="NZ_AP023359.1"/>
</dbReference>
<evidence type="ECO:0008006" key="4">
    <source>
        <dbReference type="Google" id="ProtNLM"/>
    </source>
</evidence>
<keyword evidence="1" id="KW-1133">Transmembrane helix</keyword>
<evidence type="ECO:0000313" key="2">
    <source>
        <dbReference type="EMBL" id="BCJ64012.1"/>
    </source>
</evidence>
<name>A0A810MST2_9ACTN</name>
<evidence type="ECO:0000256" key="1">
    <source>
        <dbReference type="SAM" id="Phobius"/>
    </source>
</evidence>
<evidence type="ECO:0000313" key="3">
    <source>
        <dbReference type="Proteomes" id="UP000680866"/>
    </source>
</evidence>
<dbReference type="AlphaFoldDB" id="A0A810MST2"/>
<feature type="transmembrane region" description="Helical" evidence="1">
    <location>
        <begin position="64"/>
        <end position="88"/>
    </location>
</feature>
<organism evidence="2 3">
    <name type="scientific">Polymorphospora rubra</name>
    <dbReference type="NCBI Taxonomy" id="338584"/>
    <lineage>
        <taxon>Bacteria</taxon>
        <taxon>Bacillati</taxon>
        <taxon>Actinomycetota</taxon>
        <taxon>Actinomycetes</taxon>
        <taxon>Micromonosporales</taxon>
        <taxon>Micromonosporaceae</taxon>
        <taxon>Polymorphospora</taxon>
    </lineage>
</organism>
<keyword evidence="1" id="KW-0472">Membrane</keyword>
<proteinExistence type="predicted"/>
<dbReference type="EMBL" id="AP023359">
    <property type="protein sequence ID" value="BCJ64012.1"/>
    <property type="molecule type" value="Genomic_DNA"/>
</dbReference>
<gene>
    <name evidence="2" type="ORF">Prubr_10330</name>
</gene>
<accession>A0A810MST2</accession>
<keyword evidence="3" id="KW-1185">Reference proteome</keyword>
<dbReference type="Proteomes" id="UP000680866">
    <property type="component" value="Chromosome"/>
</dbReference>
<feature type="transmembrane region" description="Helical" evidence="1">
    <location>
        <begin position="12"/>
        <end position="29"/>
    </location>
</feature>
<dbReference type="KEGG" id="pry:Prubr_10330"/>